<sequence length="190" mass="22580">MLSKVMCNLLYKCIDIQEKLMDVYFQMFDNSIVSVKAYSNEKTFLLYHVFFSLLYPFRTFKCNDIIYEDNVILEVVHNKDKKIITTILPSKEVIPLSSRQFQENMVGVQTRKADVLSFSLNEVAFIQLFNQICHSFQKYTIDTNDFALYVIQKYKLMIKPPYSLEIIDNDFNEQTFKENDTIKINKFHEQ</sequence>
<accession>A0A6C0CUH9</accession>
<organism evidence="1">
    <name type="scientific">viral metagenome</name>
    <dbReference type="NCBI Taxonomy" id="1070528"/>
    <lineage>
        <taxon>unclassified sequences</taxon>
        <taxon>metagenomes</taxon>
        <taxon>organismal metagenomes</taxon>
    </lineage>
</organism>
<dbReference type="AlphaFoldDB" id="A0A6C0CUH9"/>
<reference evidence="1" key="1">
    <citation type="journal article" date="2020" name="Nature">
        <title>Giant virus diversity and host interactions through global metagenomics.</title>
        <authorList>
            <person name="Schulz F."/>
            <person name="Roux S."/>
            <person name="Paez-Espino D."/>
            <person name="Jungbluth S."/>
            <person name="Walsh D.A."/>
            <person name="Denef V.J."/>
            <person name="McMahon K.D."/>
            <person name="Konstantinidis K.T."/>
            <person name="Eloe-Fadrosh E.A."/>
            <person name="Kyrpides N.C."/>
            <person name="Woyke T."/>
        </authorList>
    </citation>
    <scope>NUCLEOTIDE SEQUENCE</scope>
    <source>
        <strain evidence="1">GVMAG-M-3300021964-36</strain>
    </source>
</reference>
<protein>
    <submittedName>
        <fullName evidence="1">Uncharacterized protein</fullName>
    </submittedName>
</protein>
<dbReference type="EMBL" id="MN739486">
    <property type="protein sequence ID" value="QHT07812.1"/>
    <property type="molecule type" value="Genomic_DNA"/>
</dbReference>
<proteinExistence type="predicted"/>
<name>A0A6C0CUH9_9ZZZZ</name>
<evidence type="ECO:0000313" key="1">
    <source>
        <dbReference type="EMBL" id="QHT07812.1"/>
    </source>
</evidence>